<reference evidence="2" key="1">
    <citation type="submission" date="2016-04" db="EMBL/GenBank/DDBJ databases">
        <authorList>
            <person name="Evans L.H."/>
            <person name="Alamgir A."/>
            <person name="Owens N."/>
            <person name="Weber N.D."/>
            <person name="Virtaneva K."/>
            <person name="Barbian K."/>
            <person name="Babar A."/>
            <person name="Rosenke K."/>
        </authorList>
    </citation>
    <scope>NUCLEOTIDE SEQUENCE</scope>
    <source>
        <strain evidence="2">86-1</strain>
    </source>
</reference>
<organism evidence="2">
    <name type="scientific">uncultured Dysgonomonas sp</name>
    <dbReference type="NCBI Taxonomy" id="206096"/>
    <lineage>
        <taxon>Bacteria</taxon>
        <taxon>Pseudomonadati</taxon>
        <taxon>Bacteroidota</taxon>
        <taxon>Bacteroidia</taxon>
        <taxon>Bacteroidales</taxon>
        <taxon>Dysgonomonadaceae</taxon>
        <taxon>Dysgonomonas</taxon>
        <taxon>environmental samples</taxon>
    </lineage>
</organism>
<dbReference type="RefSeq" id="WP_296940981.1">
    <property type="nucleotide sequence ID" value="NZ_LT599032.1"/>
</dbReference>
<dbReference type="EMBL" id="FLUM01000001">
    <property type="protein sequence ID" value="SBV98751.1"/>
    <property type="molecule type" value="Genomic_DNA"/>
</dbReference>
<evidence type="ECO:0000313" key="2">
    <source>
        <dbReference type="EMBL" id="SBV98751.1"/>
    </source>
</evidence>
<sequence length="77" mass="8956">MLVISSREFRDKQAEYMDRADRGEQIIVQRGRDKAYAITPVKSSDIYINTPVLSEDFVSGEQIKEQVHQHIDKLFSK</sequence>
<protein>
    <recommendedName>
        <fullName evidence="3">Antitoxin</fullName>
    </recommendedName>
</protein>
<dbReference type="InterPro" id="IPR036165">
    <property type="entry name" value="YefM-like_sf"/>
</dbReference>
<evidence type="ECO:0008006" key="3">
    <source>
        <dbReference type="Google" id="ProtNLM"/>
    </source>
</evidence>
<evidence type="ECO:0000256" key="1">
    <source>
        <dbReference type="ARBA" id="ARBA00009981"/>
    </source>
</evidence>
<proteinExistence type="inferred from homology"/>
<accession>A0A212JH65</accession>
<dbReference type="SUPFAM" id="SSF143120">
    <property type="entry name" value="YefM-like"/>
    <property type="match status" value="1"/>
</dbReference>
<name>A0A212JH65_9BACT</name>
<comment type="similarity">
    <text evidence="1">Belongs to the phD/YefM antitoxin family.</text>
</comment>
<dbReference type="NCBIfam" id="TIGR01552">
    <property type="entry name" value="phd_fam"/>
    <property type="match status" value="1"/>
</dbReference>
<dbReference type="AlphaFoldDB" id="A0A212JH65"/>
<gene>
    <name evidence="2" type="ORF">KL86DYS1_12256</name>
</gene>